<organism evidence="1 2">
    <name type="scientific">Anaerosporobacter mobilis DSM 15930</name>
    <dbReference type="NCBI Taxonomy" id="1120996"/>
    <lineage>
        <taxon>Bacteria</taxon>
        <taxon>Bacillati</taxon>
        <taxon>Bacillota</taxon>
        <taxon>Clostridia</taxon>
        <taxon>Lachnospirales</taxon>
        <taxon>Lachnospiraceae</taxon>
        <taxon>Anaerosporobacter</taxon>
    </lineage>
</organism>
<evidence type="ECO:0000313" key="1">
    <source>
        <dbReference type="EMBL" id="SHN00708.1"/>
    </source>
</evidence>
<gene>
    <name evidence="1" type="ORF">SAMN02746066_04348</name>
</gene>
<accession>A0A1M7NAJ6</accession>
<reference evidence="1 2" key="1">
    <citation type="submission" date="2016-11" db="EMBL/GenBank/DDBJ databases">
        <authorList>
            <person name="Jaros S."/>
            <person name="Januszkiewicz K."/>
            <person name="Wedrychowicz H."/>
        </authorList>
    </citation>
    <scope>NUCLEOTIDE SEQUENCE [LARGE SCALE GENOMIC DNA]</scope>
    <source>
        <strain evidence="1 2">DSM 15930</strain>
    </source>
</reference>
<dbReference type="RefSeq" id="WP_073291361.1">
    <property type="nucleotide sequence ID" value="NZ_FRCP01000026.1"/>
</dbReference>
<dbReference type="AlphaFoldDB" id="A0A1M7NAJ6"/>
<sequence length="160" mass="18674">MEKIRIKATGKVYELGNKKQAVEARCSSLSGYVATNSDYEAAEEVIEKYRESDNDRIFAENDWVWTYNFKDEFDQAEENMEERYGDLAEHAQDLINKYDESALMTGLDGCFYCVDTDELYEDSLDEEALGDFADEDDNLFYYVIPEIKFYLPEQVEVFSE</sequence>
<dbReference type="EMBL" id="FRCP01000026">
    <property type="protein sequence ID" value="SHN00708.1"/>
    <property type="molecule type" value="Genomic_DNA"/>
</dbReference>
<protein>
    <submittedName>
        <fullName evidence="1">Uncharacterized protein</fullName>
    </submittedName>
</protein>
<evidence type="ECO:0000313" key="2">
    <source>
        <dbReference type="Proteomes" id="UP000184038"/>
    </source>
</evidence>
<name>A0A1M7NAJ6_9FIRM</name>
<dbReference type="Proteomes" id="UP000184038">
    <property type="component" value="Unassembled WGS sequence"/>
</dbReference>
<proteinExistence type="predicted"/>
<keyword evidence="2" id="KW-1185">Reference proteome</keyword>